<dbReference type="InterPro" id="IPR029061">
    <property type="entry name" value="THDP-binding"/>
</dbReference>
<evidence type="ECO:0000256" key="1">
    <source>
        <dbReference type="ARBA" id="ARBA00022793"/>
    </source>
</evidence>
<dbReference type="InterPro" id="IPR000399">
    <property type="entry name" value="TPP-bd_CS"/>
</dbReference>
<feature type="region of interest" description="Disordered" evidence="4">
    <location>
        <begin position="171"/>
        <end position="202"/>
    </location>
</feature>
<reference evidence="7 8" key="1">
    <citation type="submission" date="2016-10" db="EMBL/GenBank/DDBJ databases">
        <authorList>
            <person name="de Groot N.N."/>
        </authorList>
    </citation>
    <scope>NUCLEOTIDE SEQUENCE [LARGE SCALE GENOMIC DNA]</scope>
    <source>
        <strain evidence="7 8">DSM 25584</strain>
    </source>
</reference>
<dbReference type="GO" id="GO:0030976">
    <property type="term" value="F:thiamine pyrophosphate binding"/>
    <property type="evidence" value="ECO:0007669"/>
    <property type="project" value="InterPro"/>
</dbReference>
<dbReference type="PANTHER" id="PTHR42818:SF1">
    <property type="entry name" value="SULFOPYRUVATE DECARBOXYLASE"/>
    <property type="match status" value="1"/>
</dbReference>
<keyword evidence="3" id="KW-0456">Lyase</keyword>
<dbReference type="InterPro" id="IPR017684">
    <property type="entry name" value="Phosphono-pyrv_decarboxylase"/>
</dbReference>
<dbReference type="AlphaFoldDB" id="A0A1G7M9M2"/>
<keyword evidence="1" id="KW-0210">Decarboxylase</keyword>
<feature type="domain" description="Thiamine pyrophosphate enzyme N-terminal TPP-binding" evidence="6">
    <location>
        <begin position="6"/>
        <end position="111"/>
    </location>
</feature>
<dbReference type="InterPro" id="IPR011766">
    <property type="entry name" value="TPP_enzyme_TPP-bd"/>
</dbReference>
<gene>
    <name evidence="7" type="ORF">SAMN05216241_101532</name>
</gene>
<dbReference type="EMBL" id="FNCE01000001">
    <property type="protein sequence ID" value="SDF58437.1"/>
    <property type="molecule type" value="Genomic_DNA"/>
</dbReference>
<dbReference type="Gene3D" id="3.40.50.970">
    <property type="match status" value="2"/>
</dbReference>
<feature type="domain" description="Thiamine pyrophosphate enzyme TPP-binding" evidence="5">
    <location>
        <begin position="237"/>
        <end position="355"/>
    </location>
</feature>
<dbReference type="GO" id="GO:0032923">
    <property type="term" value="P:organic phosphonate biosynthetic process"/>
    <property type="evidence" value="ECO:0007669"/>
    <property type="project" value="InterPro"/>
</dbReference>
<sequence>MHEPGALLDTLAAHGVDFAAGVPCSLQGGVFAALEQGRADIPYVAASGEGEAVGIAAGAWLAGRRPAVLLQNSGLGNTVNPLAALTQPFGIPVLLLVSWRGQPGTGDAPQHAVMGAATHAVLSDLGIAHEELAETPDGVAAQLARLTAWMDTERRSAALIVPPGRIAEHDAGTASRVSAVADADPARREPAPHRDFRAGGAPPARAETLRAVAETLPPEAAVVATTGKIARECYALADRPRNFYVTGGMGSAAAIGLGIARAQPARPVVVLDGDGAALMRLGTLATVGAQAPARLTHVLLDNGAHDSTGGQRTANPGVDFAAVARACGYAATAACDTRDGLAEALRAPDGPALVHAHVATGALPKLGRPQETLPELAARMRAHLTATEDSPDA</sequence>
<dbReference type="InterPro" id="IPR012001">
    <property type="entry name" value="Thiamin_PyroP_enz_TPP-bd_dom"/>
</dbReference>
<dbReference type="NCBIfam" id="TIGR03297">
    <property type="entry name" value="Ppyr-DeCO2ase"/>
    <property type="match status" value="1"/>
</dbReference>
<dbReference type="SUPFAM" id="SSF52518">
    <property type="entry name" value="Thiamin diphosphate-binding fold (THDP-binding)"/>
    <property type="match status" value="2"/>
</dbReference>
<keyword evidence="7" id="KW-0670">Pyruvate</keyword>
<dbReference type="OrthoDB" id="8220795at2"/>
<dbReference type="Proteomes" id="UP000199415">
    <property type="component" value="Unassembled WGS sequence"/>
</dbReference>
<accession>A0A1G7M9M2</accession>
<evidence type="ECO:0000313" key="8">
    <source>
        <dbReference type="Proteomes" id="UP000199415"/>
    </source>
</evidence>
<dbReference type="PANTHER" id="PTHR42818">
    <property type="entry name" value="SULFOPYRUVATE DECARBOXYLASE SUBUNIT ALPHA"/>
    <property type="match status" value="1"/>
</dbReference>
<evidence type="ECO:0000259" key="6">
    <source>
        <dbReference type="Pfam" id="PF02776"/>
    </source>
</evidence>
<evidence type="ECO:0000259" key="5">
    <source>
        <dbReference type="Pfam" id="PF02775"/>
    </source>
</evidence>
<dbReference type="CDD" id="cd07035">
    <property type="entry name" value="TPP_PYR_POX_like"/>
    <property type="match status" value="1"/>
</dbReference>
<dbReference type="RefSeq" id="WP_090018542.1">
    <property type="nucleotide sequence ID" value="NZ_FNCE01000001.1"/>
</dbReference>
<organism evidence="7 8">
    <name type="scientific">Limimonas halophila</name>
    <dbReference type="NCBI Taxonomy" id="1082479"/>
    <lineage>
        <taxon>Bacteria</taxon>
        <taxon>Pseudomonadati</taxon>
        <taxon>Pseudomonadota</taxon>
        <taxon>Alphaproteobacteria</taxon>
        <taxon>Rhodospirillales</taxon>
        <taxon>Rhodovibrionaceae</taxon>
        <taxon>Limimonas</taxon>
    </lineage>
</organism>
<dbReference type="GO" id="GO:0033980">
    <property type="term" value="F:phosphonopyruvate decarboxylase activity"/>
    <property type="evidence" value="ECO:0007669"/>
    <property type="project" value="InterPro"/>
</dbReference>
<dbReference type="Pfam" id="PF02775">
    <property type="entry name" value="TPP_enzyme_C"/>
    <property type="match status" value="1"/>
</dbReference>
<keyword evidence="2" id="KW-0786">Thiamine pyrophosphate</keyword>
<name>A0A1G7M9M2_9PROT</name>
<dbReference type="InterPro" id="IPR051818">
    <property type="entry name" value="TPP_dependent_decarboxylase"/>
</dbReference>
<protein>
    <submittedName>
        <fullName evidence="7">Phosphonopyruvate decarboxylase</fullName>
    </submittedName>
</protein>
<dbReference type="STRING" id="1082479.SAMN05216241_101532"/>
<dbReference type="Pfam" id="PF02776">
    <property type="entry name" value="TPP_enzyme_N"/>
    <property type="match status" value="1"/>
</dbReference>
<proteinExistence type="predicted"/>
<evidence type="ECO:0000313" key="7">
    <source>
        <dbReference type="EMBL" id="SDF58437.1"/>
    </source>
</evidence>
<dbReference type="PROSITE" id="PS00187">
    <property type="entry name" value="TPP_ENZYMES"/>
    <property type="match status" value="1"/>
</dbReference>
<feature type="compositionally biased region" description="Basic and acidic residues" evidence="4">
    <location>
        <begin position="184"/>
        <end position="197"/>
    </location>
</feature>
<evidence type="ECO:0000256" key="3">
    <source>
        <dbReference type="ARBA" id="ARBA00023239"/>
    </source>
</evidence>
<evidence type="ECO:0000256" key="4">
    <source>
        <dbReference type="SAM" id="MobiDB-lite"/>
    </source>
</evidence>
<evidence type="ECO:0000256" key="2">
    <source>
        <dbReference type="ARBA" id="ARBA00023052"/>
    </source>
</evidence>
<keyword evidence="8" id="KW-1185">Reference proteome</keyword>
<dbReference type="GO" id="GO:0000287">
    <property type="term" value="F:magnesium ion binding"/>
    <property type="evidence" value="ECO:0007669"/>
    <property type="project" value="InterPro"/>
</dbReference>